<evidence type="ECO:0000313" key="4">
    <source>
        <dbReference type="Proteomes" id="UP000774000"/>
    </source>
</evidence>
<dbReference type="AlphaFoldDB" id="A0A938XT43"/>
<accession>A0A938XT43</accession>
<dbReference type="EMBL" id="JAFBDQ010000005">
    <property type="protein sequence ID" value="MBM7556384.1"/>
    <property type="molecule type" value="Genomic_DNA"/>
</dbReference>
<dbReference type="PANTHER" id="PTHR33937">
    <property type="entry name" value="IRON-MOLYBDENUM PROTEIN-RELATED-RELATED"/>
    <property type="match status" value="1"/>
</dbReference>
<comment type="caution">
    <text evidence="3">The sequence shown here is derived from an EMBL/GenBank/DDBJ whole genome shotgun (WGS) entry which is preliminary data.</text>
</comment>
<dbReference type="Gene3D" id="3.30.420.130">
    <property type="entry name" value="Dinitrogenase iron-molybdenum cofactor biosynthesis domain"/>
    <property type="match status" value="1"/>
</dbReference>
<name>A0A938XT43_9FIRM</name>
<reference evidence="3" key="1">
    <citation type="submission" date="2021-01" db="EMBL/GenBank/DDBJ databases">
        <title>Genomic Encyclopedia of Type Strains, Phase IV (KMG-IV): sequencing the most valuable type-strain genomes for metagenomic binning, comparative biology and taxonomic classification.</title>
        <authorList>
            <person name="Goeker M."/>
        </authorList>
    </citation>
    <scope>NUCLEOTIDE SEQUENCE</scope>
    <source>
        <strain evidence="3">DSM 23230</strain>
    </source>
</reference>
<feature type="domain" description="Dinitrogenase iron-molybdenum cofactor biosynthesis" evidence="2">
    <location>
        <begin position="14"/>
        <end position="99"/>
    </location>
</feature>
<evidence type="ECO:0000313" key="3">
    <source>
        <dbReference type="EMBL" id="MBM7556384.1"/>
    </source>
</evidence>
<dbReference type="PANTHER" id="PTHR33937:SF5">
    <property type="entry name" value="IRON-MOLYBDENUM COFACTOR-BINDING PROTEIN"/>
    <property type="match status" value="1"/>
</dbReference>
<keyword evidence="4" id="KW-1185">Reference proteome</keyword>
<sequence>MNLRVACATDDGQDLINRHFGDAEAYLIYDVDDENFEQIKEISNSTEDDHDDETEEHADPEKARSIKELLKEEGVQVLLSRQFGPNIKRVRKHFVPVVAKKFRLVDAVRMLKDNLDLVRHQWEKEEERKHIVLDGKNYHRS</sequence>
<gene>
    <name evidence="3" type="ORF">JOC47_001227</name>
</gene>
<dbReference type="RefSeq" id="WP_204701164.1">
    <property type="nucleotide sequence ID" value="NZ_JAFBDQ010000005.1"/>
</dbReference>
<dbReference type="InterPro" id="IPR051840">
    <property type="entry name" value="NifX/NifY_domain"/>
</dbReference>
<dbReference type="Proteomes" id="UP000774000">
    <property type="component" value="Unassembled WGS sequence"/>
</dbReference>
<evidence type="ECO:0000259" key="2">
    <source>
        <dbReference type="Pfam" id="PF02579"/>
    </source>
</evidence>
<evidence type="ECO:0000256" key="1">
    <source>
        <dbReference type="SAM" id="MobiDB-lite"/>
    </source>
</evidence>
<proteinExistence type="predicted"/>
<feature type="compositionally biased region" description="Acidic residues" evidence="1">
    <location>
        <begin position="46"/>
        <end position="56"/>
    </location>
</feature>
<feature type="region of interest" description="Disordered" evidence="1">
    <location>
        <begin position="42"/>
        <end position="62"/>
    </location>
</feature>
<organism evidence="3 4">
    <name type="scientific">Halanaerobacter jeridensis</name>
    <dbReference type="NCBI Taxonomy" id="706427"/>
    <lineage>
        <taxon>Bacteria</taxon>
        <taxon>Bacillati</taxon>
        <taxon>Bacillota</taxon>
        <taxon>Clostridia</taxon>
        <taxon>Halanaerobiales</taxon>
        <taxon>Halobacteroidaceae</taxon>
        <taxon>Halanaerobacter</taxon>
    </lineage>
</organism>
<dbReference type="CDD" id="cd00562">
    <property type="entry name" value="NifX_NifB"/>
    <property type="match status" value="1"/>
</dbReference>
<dbReference type="InterPro" id="IPR036105">
    <property type="entry name" value="DiNase_FeMo-co_biosyn_sf"/>
</dbReference>
<protein>
    <submittedName>
        <fullName evidence="3">Fe-Mo cluster-binding NifX family protein</fullName>
    </submittedName>
</protein>
<dbReference type="SUPFAM" id="SSF53146">
    <property type="entry name" value="Nitrogenase accessory factor-like"/>
    <property type="match status" value="1"/>
</dbReference>
<dbReference type="Pfam" id="PF02579">
    <property type="entry name" value="Nitro_FeMo-Co"/>
    <property type="match status" value="1"/>
</dbReference>
<dbReference type="InterPro" id="IPR003731">
    <property type="entry name" value="Di-Nase_FeMo-co_biosynth"/>
</dbReference>